<dbReference type="Gene3D" id="3.40.630.190">
    <property type="entry name" value="LCP protein"/>
    <property type="match status" value="1"/>
</dbReference>
<dbReference type="EMBL" id="LCBX01000009">
    <property type="protein sequence ID" value="KKS21053.1"/>
    <property type="molecule type" value="Genomic_DNA"/>
</dbReference>
<gene>
    <name evidence="3" type="ORF">UU77_C0009G0015</name>
</gene>
<comment type="similarity">
    <text evidence="1">Belongs to the LytR/CpsA/Psr (LCP) family.</text>
</comment>
<evidence type="ECO:0000259" key="2">
    <source>
        <dbReference type="Pfam" id="PF03816"/>
    </source>
</evidence>
<dbReference type="PANTHER" id="PTHR33392">
    <property type="entry name" value="POLYISOPRENYL-TEICHOIC ACID--PEPTIDOGLYCAN TEICHOIC ACID TRANSFERASE TAGU"/>
    <property type="match status" value="1"/>
</dbReference>
<dbReference type="Pfam" id="PF03816">
    <property type="entry name" value="LytR_cpsA_psr"/>
    <property type="match status" value="1"/>
</dbReference>
<reference evidence="3 4" key="1">
    <citation type="journal article" date="2015" name="Nature">
        <title>rRNA introns, odd ribosomes, and small enigmatic genomes across a large radiation of phyla.</title>
        <authorList>
            <person name="Brown C.T."/>
            <person name="Hug L.A."/>
            <person name="Thomas B.C."/>
            <person name="Sharon I."/>
            <person name="Castelle C.J."/>
            <person name="Singh A."/>
            <person name="Wilkins M.J."/>
            <person name="Williams K.H."/>
            <person name="Banfield J.F."/>
        </authorList>
    </citation>
    <scope>NUCLEOTIDE SEQUENCE [LARGE SCALE GENOMIC DNA]</scope>
</reference>
<feature type="domain" description="Cell envelope-related transcriptional attenuator" evidence="2">
    <location>
        <begin position="77"/>
        <end position="226"/>
    </location>
</feature>
<evidence type="ECO:0000256" key="1">
    <source>
        <dbReference type="ARBA" id="ARBA00006068"/>
    </source>
</evidence>
<comment type="caution">
    <text evidence="3">The sequence shown here is derived from an EMBL/GenBank/DDBJ whole genome shotgun (WGS) entry which is preliminary data.</text>
</comment>
<dbReference type="AlphaFoldDB" id="A0A0G1A6T5"/>
<sequence length="332" mass="37802">MRKVVLISVFVPVIFLGASSYALSHWNTIFIDQQTVITPLAEIKEKPKPLSPLEDKEVLNVLLIGVDRRSKFELGFNTDTMILVSLNPKTHKVLLTSVPRDLWINGNKINALYTVNGPESLIDAFKQISGQDIDGYILTDFFDFKWVVDSFGGVSVDVERTFTDYTFPNDTDTDIVTVTFTEGIEVLDGDRALTFARSRKGTNGEGSDLMRAKRQHLLLQGLVEAVNNPENVYKPFDIKTFFEAVTSVGRMKTTLSLYDALYLWDFYKDREQYEIESFVVGDDYIYHPGTYPESAYSAWVFVPRDPLWEQLHLDIESKLDGTFVEETKTLSE</sequence>
<protein>
    <submittedName>
        <fullName evidence="3">Cell envelope-related transcriptional attenuator</fullName>
    </submittedName>
</protein>
<name>A0A0G1A6T5_UNCKA</name>
<dbReference type="InterPro" id="IPR050922">
    <property type="entry name" value="LytR/CpsA/Psr_CW_biosynth"/>
</dbReference>
<dbReference type="NCBIfam" id="TIGR00350">
    <property type="entry name" value="lytR_cpsA_psr"/>
    <property type="match status" value="1"/>
</dbReference>
<dbReference type="Proteomes" id="UP000034507">
    <property type="component" value="Unassembled WGS sequence"/>
</dbReference>
<proteinExistence type="inferred from homology"/>
<evidence type="ECO:0000313" key="4">
    <source>
        <dbReference type="Proteomes" id="UP000034507"/>
    </source>
</evidence>
<accession>A0A0G1A6T5</accession>
<dbReference type="PANTHER" id="PTHR33392:SF6">
    <property type="entry name" value="POLYISOPRENYL-TEICHOIC ACID--PEPTIDOGLYCAN TEICHOIC ACID TRANSFERASE TAGU"/>
    <property type="match status" value="1"/>
</dbReference>
<evidence type="ECO:0000313" key="3">
    <source>
        <dbReference type="EMBL" id="KKS21053.1"/>
    </source>
</evidence>
<organism evidence="3 4">
    <name type="scientific">candidate division WWE3 bacterium GW2011_GWC1_41_7</name>
    <dbReference type="NCBI Taxonomy" id="1619119"/>
    <lineage>
        <taxon>Bacteria</taxon>
        <taxon>Katanobacteria</taxon>
    </lineage>
</organism>
<dbReference type="InterPro" id="IPR004474">
    <property type="entry name" value="LytR_CpsA_psr"/>
</dbReference>